<proteinExistence type="predicted"/>
<reference evidence="1" key="1">
    <citation type="submission" date="2021-03" db="EMBL/GenBank/DDBJ databases">
        <title>Draft genome sequence of rust myrtle Austropuccinia psidii MF-1, a brazilian biotype.</title>
        <authorList>
            <person name="Quecine M.C."/>
            <person name="Pachon D.M.R."/>
            <person name="Bonatelli M.L."/>
            <person name="Correr F.H."/>
            <person name="Franceschini L.M."/>
            <person name="Leite T.F."/>
            <person name="Margarido G.R.A."/>
            <person name="Almeida C.A."/>
            <person name="Ferrarezi J.A."/>
            <person name="Labate C.A."/>
        </authorList>
    </citation>
    <scope>NUCLEOTIDE SEQUENCE</scope>
    <source>
        <strain evidence="1">MF-1</strain>
    </source>
</reference>
<dbReference type="OrthoDB" id="2506366at2759"/>
<evidence type="ECO:0000313" key="1">
    <source>
        <dbReference type="EMBL" id="MBW0525886.1"/>
    </source>
</evidence>
<evidence type="ECO:0000313" key="2">
    <source>
        <dbReference type="Proteomes" id="UP000765509"/>
    </source>
</evidence>
<name>A0A9Q3EPA2_9BASI</name>
<dbReference type="AlphaFoldDB" id="A0A9Q3EPA2"/>
<comment type="caution">
    <text evidence="1">The sequence shown here is derived from an EMBL/GenBank/DDBJ whole genome shotgun (WGS) entry which is preliminary data.</text>
</comment>
<protein>
    <submittedName>
        <fullName evidence="1">Uncharacterized protein</fullName>
    </submittedName>
</protein>
<organism evidence="1 2">
    <name type="scientific">Austropuccinia psidii MF-1</name>
    <dbReference type="NCBI Taxonomy" id="1389203"/>
    <lineage>
        <taxon>Eukaryota</taxon>
        <taxon>Fungi</taxon>
        <taxon>Dikarya</taxon>
        <taxon>Basidiomycota</taxon>
        <taxon>Pucciniomycotina</taxon>
        <taxon>Pucciniomycetes</taxon>
        <taxon>Pucciniales</taxon>
        <taxon>Sphaerophragmiaceae</taxon>
        <taxon>Austropuccinia</taxon>
    </lineage>
</organism>
<sequence length="106" mass="12492">MEETTNMPRRINITIFKAHGLISTIHFTKTKYSPKRVNIHVHASSLLQQEIPRNNAPIFKIRPKDCSLWFDRKEVERFIKKVENIVEIEGESGKDIARQISFWTKD</sequence>
<dbReference type="EMBL" id="AVOT02032174">
    <property type="protein sequence ID" value="MBW0525886.1"/>
    <property type="molecule type" value="Genomic_DNA"/>
</dbReference>
<gene>
    <name evidence="1" type="ORF">O181_065601</name>
</gene>
<keyword evidence="2" id="KW-1185">Reference proteome</keyword>
<dbReference type="Proteomes" id="UP000765509">
    <property type="component" value="Unassembled WGS sequence"/>
</dbReference>
<accession>A0A9Q3EPA2</accession>